<organism evidence="2 3">
    <name type="scientific">Microbacterium terrae</name>
    <dbReference type="NCBI Taxonomy" id="69369"/>
    <lineage>
        <taxon>Bacteria</taxon>
        <taxon>Bacillati</taxon>
        <taxon>Actinomycetota</taxon>
        <taxon>Actinomycetes</taxon>
        <taxon>Micrococcales</taxon>
        <taxon>Microbacteriaceae</taxon>
        <taxon>Microbacterium</taxon>
    </lineage>
</organism>
<evidence type="ECO:0000313" key="2">
    <source>
        <dbReference type="EMBL" id="KJL37707.1"/>
    </source>
</evidence>
<dbReference type="Gene3D" id="3.20.80.10">
    <property type="entry name" value="Regulatory factor, effector binding domain"/>
    <property type="match status" value="1"/>
</dbReference>
<dbReference type="EMBL" id="JYIZ01000057">
    <property type="protein sequence ID" value="KJL37707.1"/>
    <property type="molecule type" value="Genomic_DNA"/>
</dbReference>
<dbReference type="STRING" id="92835.RS81_03465"/>
<dbReference type="OrthoDB" id="4772335at2"/>
<gene>
    <name evidence="2" type="ORF">RS81_03465</name>
</gene>
<sequence>MDKVDLKAVIPAYRAQRGRFEIVQVPPLRYLMIEGAGDPNTAAAYSEAVSALYSVAYKLKFRSKRELGRDYVVMPLEALWWADDMDAFTAARDKGRWQWTLLNLVPDWIDADLVAETQDAVARAKDASPAVVRLRLEELAEGRCVQTLHVGSYDDEAPVLAAMHGEFIPAAGLQMTGRHHEVYLNDPRRTEPDRLRTILRQPVGPVM</sequence>
<accession>A0A0M2GW31</accession>
<dbReference type="Proteomes" id="UP000033956">
    <property type="component" value="Unassembled WGS sequence"/>
</dbReference>
<dbReference type="InterPro" id="IPR029442">
    <property type="entry name" value="GyrI-like"/>
</dbReference>
<dbReference type="RefSeq" id="WP_045277318.1">
    <property type="nucleotide sequence ID" value="NZ_BAAAUP010000002.1"/>
</dbReference>
<dbReference type="AlphaFoldDB" id="A0A0M2GW31"/>
<comment type="caution">
    <text evidence="2">The sequence shown here is derived from an EMBL/GenBank/DDBJ whole genome shotgun (WGS) entry which is preliminary data.</text>
</comment>
<name>A0A0M2GW31_9MICO</name>
<dbReference type="InterPro" id="IPR011256">
    <property type="entry name" value="Reg_factor_effector_dom_sf"/>
</dbReference>
<feature type="domain" description="GyrI-like small molecule binding" evidence="1">
    <location>
        <begin position="129"/>
        <end position="197"/>
    </location>
</feature>
<dbReference type="Pfam" id="PF06445">
    <property type="entry name" value="GyrI-like"/>
    <property type="match status" value="1"/>
</dbReference>
<dbReference type="SUPFAM" id="SSF55136">
    <property type="entry name" value="Probable bacterial effector-binding domain"/>
    <property type="match status" value="1"/>
</dbReference>
<proteinExistence type="predicted"/>
<evidence type="ECO:0000259" key="1">
    <source>
        <dbReference type="Pfam" id="PF06445"/>
    </source>
</evidence>
<reference evidence="2 3" key="1">
    <citation type="submission" date="2015-02" db="EMBL/GenBank/DDBJ databases">
        <title>Draft genome sequences of ten Microbacterium spp. with emphasis on heavy metal contaminated environments.</title>
        <authorList>
            <person name="Corretto E."/>
        </authorList>
    </citation>
    <scope>NUCLEOTIDE SEQUENCE [LARGE SCALE GENOMIC DNA]</scope>
    <source>
        <strain evidence="2 3">DSM 12510</strain>
    </source>
</reference>
<evidence type="ECO:0000313" key="3">
    <source>
        <dbReference type="Proteomes" id="UP000033956"/>
    </source>
</evidence>
<protein>
    <recommendedName>
        <fullName evidence="1">GyrI-like small molecule binding domain-containing protein</fullName>
    </recommendedName>
</protein>
<dbReference type="PATRIC" id="fig|92835.4.peg.3502"/>
<keyword evidence="3" id="KW-1185">Reference proteome</keyword>